<dbReference type="AlphaFoldDB" id="A0A7K1TLF1"/>
<evidence type="ECO:0000313" key="1">
    <source>
        <dbReference type="EMBL" id="MVN78941.1"/>
    </source>
</evidence>
<name>A0A7K1TLF1_9BACT</name>
<gene>
    <name evidence="1" type="ORF">GO988_21640</name>
</gene>
<evidence type="ECO:0000313" key="2">
    <source>
        <dbReference type="Proteomes" id="UP000441336"/>
    </source>
</evidence>
<protein>
    <submittedName>
        <fullName evidence="1">Uncharacterized protein</fullName>
    </submittedName>
</protein>
<dbReference type="EMBL" id="WQKZ01000008">
    <property type="protein sequence ID" value="MVN78941.1"/>
    <property type="molecule type" value="Genomic_DNA"/>
</dbReference>
<organism evidence="1 2">
    <name type="scientific">Hymenobacter ginkgonis</name>
    <dbReference type="NCBI Taxonomy" id="2682976"/>
    <lineage>
        <taxon>Bacteria</taxon>
        <taxon>Pseudomonadati</taxon>
        <taxon>Bacteroidota</taxon>
        <taxon>Cytophagia</taxon>
        <taxon>Cytophagales</taxon>
        <taxon>Hymenobacteraceae</taxon>
        <taxon>Hymenobacter</taxon>
    </lineage>
</organism>
<dbReference type="RefSeq" id="WP_157569577.1">
    <property type="nucleotide sequence ID" value="NZ_WQKZ01000008.1"/>
</dbReference>
<comment type="caution">
    <text evidence="1">The sequence shown here is derived from an EMBL/GenBank/DDBJ whole genome shotgun (WGS) entry which is preliminary data.</text>
</comment>
<sequence length="339" mass="38402">MDTLLSPTPTFTPDPYLPWLRTDPAMQSPEAFHAVETLTLGAQTWEPMGRHFPGGTTLALVRITSPEQLTEGVYWHQHTYYEPSRKQEYTRYAFARFAGLTSTCDERARARRLKRGQVHFELAADVLPDNLRRDYLLREDGTQTCYMDFNSFQHKLWRVTHYVNLPATLLATLAPQTALLAGTTAEQQRWLAEEKTILTHDAAEYTGRVLGGFPEPDCRAVLYREQMDDFNCLANSLTHLTPSQAKKRKSGAVAITWRCSTPFGTTGTLTQYFKREEADLLLGWLQSTTDYWRAEARLRQHRLAVASAAEAIRATRATYSPEGMPVTVAEQPQELAQAA</sequence>
<keyword evidence="2" id="KW-1185">Reference proteome</keyword>
<reference evidence="1 2" key="1">
    <citation type="submission" date="2019-12" db="EMBL/GenBank/DDBJ databases">
        <title>Hymenobacter sp. HMF4947 Genome sequencing and assembly.</title>
        <authorList>
            <person name="Kang H."/>
            <person name="Cha I."/>
            <person name="Kim H."/>
            <person name="Joh K."/>
        </authorList>
    </citation>
    <scope>NUCLEOTIDE SEQUENCE [LARGE SCALE GENOMIC DNA]</scope>
    <source>
        <strain evidence="1 2">HMF4947</strain>
    </source>
</reference>
<dbReference type="Proteomes" id="UP000441336">
    <property type="component" value="Unassembled WGS sequence"/>
</dbReference>
<accession>A0A7K1TLF1</accession>
<proteinExistence type="predicted"/>